<keyword evidence="2" id="KW-1185">Reference proteome</keyword>
<gene>
    <name evidence="1" type="ORF">J5Y03_06925</name>
</gene>
<dbReference type="AlphaFoldDB" id="A0A940SIZ1"/>
<organism evidence="1 2">
    <name type="scientific">Gottfriedia endophytica</name>
    <dbReference type="NCBI Taxonomy" id="2820819"/>
    <lineage>
        <taxon>Bacteria</taxon>
        <taxon>Bacillati</taxon>
        <taxon>Bacillota</taxon>
        <taxon>Bacilli</taxon>
        <taxon>Bacillales</taxon>
        <taxon>Bacillaceae</taxon>
        <taxon>Gottfriedia</taxon>
    </lineage>
</organism>
<dbReference type="RefSeq" id="WP_209403970.1">
    <property type="nucleotide sequence ID" value="NZ_JAGIYQ010000004.1"/>
</dbReference>
<name>A0A940SIZ1_9BACI</name>
<comment type="caution">
    <text evidence="1">The sequence shown here is derived from an EMBL/GenBank/DDBJ whole genome shotgun (WGS) entry which is preliminary data.</text>
</comment>
<dbReference type="Pfam" id="PF14116">
    <property type="entry name" value="YyzF"/>
    <property type="match status" value="1"/>
</dbReference>
<dbReference type="EMBL" id="JAGIYQ010000004">
    <property type="protein sequence ID" value="MBP0724921.1"/>
    <property type="molecule type" value="Genomic_DNA"/>
</dbReference>
<sequence length="62" mass="7069">MKEIYSCLEHVEFALDDYVDKYNQVPVLNNVEDANKLSTTCEYCQNKAIYIVSNTDSPTKCG</sequence>
<dbReference type="Proteomes" id="UP000682134">
    <property type="component" value="Unassembled WGS sequence"/>
</dbReference>
<evidence type="ECO:0000313" key="1">
    <source>
        <dbReference type="EMBL" id="MBP0724921.1"/>
    </source>
</evidence>
<accession>A0A940SIZ1</accession>
<reference evidence="1" key="1">
    <citation type="submission" date="2021-04" db="EMBL/GenBank/DDBJ databases">
        <title>Genome seq and assembly of Bacillus sp.</title>
        <authorList>
            <person name="Chhetri G."/>
        </authorList>
    </citation>
    <scope>NUCLEOTIDE SEQUENCE</scope>
    <source>
        <strain evidence="1">RG28</strain>
    </source>
</reference>
<evidence type="ECO:0000313" key="2">
    <source>
        <dbReference type="Proteomes" id="UP000682134"/>
    </source>
</evidence>
<dbReference type="InterPro" id="IPR025626">
    <property type="entry name" value="YyzF"/>
</dbReference>
<dbReference type="NCBIfam" id="TIGR04129">
    <property type="entry name" value="CxxH_BA5709"/>
    <property type="match status" value="1"/>
</dbReference>
<proteinExistence type="predicted"/>
<protein>
    <submittedName>
        <fullName evidence="1">CxxH/CxxC protein</fullName>
    </submittedName>
</protein>